<keyword evidence="3" id="KW-1185">Reference proteome</keyword>
<dbReference type="NCBIfam" id="TIGR02242">
    <property type="entry name" value="tail_TIGR02242"/>
    <property type="match status" value="1"/>
</dbReference>
<protein>
    <recommendedName>
        <fullName evidence="4">Phage tail protein</fullName>
    </recommendedName>
</protein>
<dbReference type="EMBL" id="WEGJ01000007">
    <property type="protein sequence ID" value="MQY12625.1"/>
    <property type="molecule type" value="Genomic_DNA"/>
</dbReference>
<reference evidence="2 3" key="1">
    <citation type="submission" date="2019-10" db="EMBL/GenBank/DDBJ databases">
        <title>Streptomyces smaragdinus sp. nov. and Streptomyces fabii sp. nov., isolated from the gut of fungus growing-termite Macrotermes natalensis.</title>
        <authorList>
            <person name="Schwitalla J."/>
            <person name="Benndorf R."/>
            <person name="Martin K."/>
            <person name="De Beer W."/>
            <person name="Kaster A.-K."/>
            <person name="Vollmers J."/>
            <person name="Poulsen M."/>
            <person name="Beemelmanns C."/>
        </authorList>
    </citation>
    <scope>NUCLEOTIDE SEQUENCE [LARGE SCALE GENOMIC DNA]</scope>
    <source>
        <strain evidence="2 3">RB5</strain>
    </source>
</reference>
<dbReference type="InterPro" id="IPR015943">
    <property type="entry name" value="WD40/YVTN_repeat-like_dom_sf"/>
</dbReference>
<evidence type="ECO:0000313" key="3">
    <source>
        <dbReference type="Proteomes" id="UP000466345"/>
    </source>
</evidence>
<dbReference type="Gene3D" id="2.130.10.10">
    <property type="entry name" value="YVTN repeat-like/Quinoprotein amine dehydrogenase"/>
    <property type="match status" value="1"/>
</dbReference>
<dbReference type="RefSeq" id="WP_153452227.1">
    <property type="nucleotide sequence ID" value="NZ_WEGJ01000007.1"/>
</dbReference>
<name>A0A7K0CGM4_9ACTN</name>
<evidence type="ECO:0008006" key="4">
    <source>
        <dbReference type="Google" id="ProtNLM"/>
    </source>
</evidence>
<dbReference type="SUPFAM" id="SSF101898">
    <property type="entry name" value="NHL repeat"/>
    <property type="match status" value="1"/>
</dbReference>
<proteinExistence type="predicted"/>
<sequence length="716" mass="76166">MDTAPYSLLAHPDQWARCRHENTALVPGGGVQLNWRDTVPETDVPLPASRSGLAFDRWGNAYRSWPQDDRVSVQPPATGTVSASDLDWAGAFTRPSATAVDALQRLYVVEDAGARVAVADLRSRQLLRRIPVASGRHPRRRAVDVAAQCCEALVLTRRPVGLLLVTGRRGPLPGPPLRRPRCRGAVAAERIATAPDGTVLVLWRRGDQPPLIADSEGRPVVAVPGAVDLVVRADGTLAVACAPGQVLRRFAPLGDAPLSEGVLELAPVAQPDFDGGSVAESHGRLCGTTARGLAWTGGPSVRYVPAGRVVTYRLDSGAYRTRWGRIFLDACLPPGTSVAVRTLTSDDDTVTDPVAPAPPARGAITVRRPDLTPPLPGAAALDRAAAESAAPLFRRPTGREQPWVQIPADDRFETYEVPVGAAPGRYLWLALDLTGTTELTPRVREIRVERPGHRLLRHLPRAWSRDEDDAGFLQRFLAPLDGLLRELDGRAVWRALLVDPAATPQEALAWLAGFAGLALDRRWPEAARRELIAQAYELFARRGTMTALTRILTIYLGRPPVLVERWRLRGIPGATLGAGPGSTAPARLGATVRTGGALGDGTLGGTAAAPDGYATAAHRFSVLIPADLTREQRAVVERILADHRPAHTEAEICELGPGMRIGRSLHIGRTSLVGPGARWGPAVVGAVAVGGDGVVGTPSSGSRLDRDGTVGAVRVG</sequence>
<dbReference type="InterPro" id="IPR006521">
    <property type="entry name" value="Tail_protein_I"/>
</dbReference>
<organism evidence="2 3">
    <name type="scientific">Streptomyces smaragdinus</name>
    <dbReference type="NCBI Taxonomy" id="2585196"/>
    <lineage>
        <taxon>Bacteria</taxon>
        <taxon>Bacillati</taxon>
        <taxon>Actinomycetota</taxon>
        <taxon>Actinomycetes</taxon>
        <taxon>Kitasatosporales</taxon>
        <taxon>Streptomycetaceae</taxon>
        <taxon>Streptomyces</taxon>
    </lineage>
</organism>
<dbReference type="OrthoDB" id="3275018at2"/>
<evidence type="ECO:0000256" key="1">
    <source>
        <dbReference type="SAM" id="MobiDB-lite"/>
    </source>
</evidence>
<gene>
    <name evidence="2" type="ORF">SRB5_27610</name>
</gene>
<feature type="region of interest" description="Disordered" evidence="1">
    <location>
        <begin position="349"/>
        <end position="372"/>
    </location>
</feature>
<dbReference type="Proteomes" id="UP000466345">
    <property type="component" value="Unassembled WGS sequence"/>
</dbReference>
<dbReference type="AlphaFoldDB" id="A0A7K0CGM4"/>
<dbReference type="InterPro" id="IPR011748">
    <property type="entry name" value="Unchr_phage_tail-like"/>
</dbReference>
<dbReference type="Pfam" id="PF09684">
    <property type="entry name" value="Tail_P2_I"/>
    <property type="match status" value="1"/>
</dbReference>
<accession>A0A7K0CGM4</accession>
<evidence type="ECO:0000313" key="2">
    <source>
        <dbReference type="EMBL" id="MQY12625.1"/>
    </source>
</evidence>
<comment type="caution">
    <text evidence="2">The sequence shown here is derived from an EMBL/GenBank/DDBJ whole genome shotgun (WGS) entry which is preliminary data.</text>
</comment>